<name>A0A8S5TZV1_9CAUD</name>
<proteinExistence type="predicted"/>
<accession>A0A8S5TZV1</accession>
<organism evidence="1">
    <name type="scientific">Myoviridae sp. ctMne5</name>
    <dbReference type="NCBI Taxonomy" id="2825089"/>
    <lineage>
        <taxon>Viruses</taxon>
        <taxon>Duplodnaviria</taxon>
        <taxon>Heunggongvirae</taxon>
        <taxon>Uroviricota</taxon>
        <taxon>Caudoviricetes</taxon>
    </lineage>
</organism>
<dbReference type="EMBL" id="BK015967">
    <property type="protein sequence ID" value="DAF87726.1"/>
    <property type="molecule type" value="Genomic_DNA"/>
</dbReference>
<protein>
    <submittedName>
        <fullName evidence="1">Uncharacterized protein</fullName>
    </submittedName>
</protein>
<evidence type="ECO:0000313" key="1">
    <source>
        <dbReference type="EMBL" id="DAF87726.1"/>
    </source>
</evidence>
<reference evidence="1" key="1">
    <citation type="journal article" date="2021" name="Proc. Natl. Acad. Sci. U.S.A.">
        <title>A Catalog of Tens of Thousands of Viruses from Human Metagenomes Reveals Hidden Associations with Chronic Diseases.</title>
        <authorList>
            <person name="Tisza M.J."/>
            <person name="Buck C.B."/>
        </authorList>
    </citation>
    <scope>NUCLEOTIDE SEQUENCE</scope>
    <source>
        <strain evidence="1">CtMne5</strain>
    </source>
</reference>
<sequence length="38" mass="4504">MKNTIEQISQMTGYHQKLIELRISNNSDLERSIYGTQY</sequence>